<dbReference type="PANTHER" id="PTHR10579:SF43">
    <property type="entry name" value="ZINC FINGER (C3HC4-TYPE RING FINGER) FAMILY PROTEIN"/>
    <property type="match status" value="1"/>
</dbReference>
<sequence>MATGSAIAQDAPGDMMVVFDMSGSMWGQVEGVAKVEIARDAFGGLLDDWRAADMRTGLIAYGHRRKGDCGDIELLAQPDEQADIDALVAGLQPRGKTPLSDAVRQAAEVLKFTEEAATVVLLSDGVETCSADPCALGAELESLGLDFTAHVIGFDIAEADRPQLQCLANATGGQYFDAEDAGELAQAMRNVALETTAQVAEPAPTAPDTTEVLIRVLPPELMRLPAEIEVFNGETSIGTLTNKTASVPGLTVDLPLGTADLRVQAQGMSGTFPTEIVADMGVIGLRLEANADTYVLWRDRALPLNGDHTVLIANTTGVDRTTHYRVYLHALGAPEPLEVSAGGSLIGPQAGIYHRVSIPSPTEPGDYEIVPTGADGTEYARIPIPFADPIVPAWLGPRVAEPGATIPARWAGDANRSTVFQFEKDGQRVSRVVVETIAEEDGFQLPVPPEPGLYDLSLLWRTVDNEQLSAPLGQIAVGVPLPDDEAALAQDANVDTDGLAQEAEAMGGEEGPLEDVGPLHGDWNLIFMNDQRTISMLRGQVSQAISEDLGSGGLVIDAHPGWGFGPTGSFGTMAVEELDGAPLLLTLVTETGTHVADMERDGSSYRGTMALPDTEPRDFVLVRPKDLQAAESAMDAMPVDHQIVTRDERGERVDTALTWTIQGADMESPETFNTENYSLEDTGRAPGSYRVTAQTSDLEGVTNITIGRGKQRANLIVLRPKGEGSDLPLDVQFFCSEGEDCDMTMADVPIDFTLPVGWGAERPLPVERGIATFNMVTMTDDGPFYATLNQPQRSTDLGPCEELMAGTFCWDTTSDPDLMADIDMLRTALSFKAAGRMLIGSEVDEMIQKLTGDAE</sequence>
<dbReference type="RefSeq" id="WP_311691189.1">
    <property type="nucleotide sequence ID" value="NZ_JAVRHL010000002.1"/>
</dbReference>
<protein>
    <submittedName>
        <fullName evidence="2">VWA domain-containing protein</fullName>
    </submittedName>
</protein>
<comment type="caution">
    <text evidence="2">The sequence shown here is derived from an EMBL/GenBank/DDBJ whole genome shotgun (WGS) entry which is preliminary data.</text>
</comment>
<dbReference type="EMBL" id="JAVRHL010000002">
    <property type="protein sequence ID" value="MDT0683068.1"/>
    <property type="molecule type" value="Genomic_DNA"/>
</dbReference>
<accession>A0ABU3DHN6</accession>
<reference evidence="2 3" key="1">
    <citation type="submission" date="2023-09" db="EMBL/GenBank/DDBJ databases">
        <authorList>
            <person name="Rey-Velasco X."/>
        </authorList>
    </citation>
    <scope>NUCLEOTIDE SEQUENCE [LARGE SCALE GENOMIC DNA]</scope>
    <source>
        <strain evidence="2 3">F158</strain>
    </source>
</reference>
<dbReference type="InterPro" id="IPR002035">
    <property type="entry name" value="VWF_A"/>
</dbReference>
<dbReference type="Proteomes" id="UP001265259">
    <property type="component" value="Unassembled WGS sequence"/>
</dbReference>
<evidence type="ECO:0000313" key="2">
    <source>
        <dbReference type="EMBL" id="MDT0683068.1"/>
    </source>
</evidence>
<evidence type="ECO:0000313" key="3">
    <source>
        <dbReference type="Proteomes" id="UP001265259"/>
    </source>
</evidence>
<dbReference type="SMART" id="SM00327">
    <property type="entry name" value="VWA"/>
    <property type="match status" value="1"/>
</dbReference>
<dbReference type="InterPro" id="IPR051266">
    <property type="entry name" value="CLCR"/>
</dbReference>
<name>A0ABU3DHN6_9RHOB</name>
<dbReference type="Pfam" id="PF13519">
    <property type="entry name" value="VWA_2"/>
    <property type="match status" value="1"/>
</dbReference>
<dbReference type="Gene3D" id="3.40.50.410">
    <property type="entry name" value="von Willebrand factor, type A domain"/>
    <property type="match status" value="1"/>
</dbReference>
<evidence type="ECO:0000259" key="1">
    <source>
        <dbReference type="PROSITE" id="PS50234"/>
    </source>
</evidence>
<organism evidence="2 3">
    <name type="scientific">Tropicimonas omnivorans</name>
    <dbReference type="NCBI Taxonomy" id="3075590"/>
    <lineage>
        <taxon>Bacteria</taxon>
        <taxon>Pseudomonadati</taxon>
        <taxon>Pseudomonadota</taxon>
        <taxon>Alphaproteobacteria</taxon>
        <taxon>Rhodobacterales</taxon>
        <taxon>Roseobacteraceae</taxon>
        <taxon>Tropicimonas</taxon>
    </lineage>
</organism>
<dbReference type="PANTHER" id="PTHR10579">
    <property type="entry name" value="CALCIUM-ACTIVATED CHLORIDE CHANNEL REGULATOR"/>
    <property type="match status" value="1"/>
</dbReference>
<dbReference type="PROSITE" id="PS50234">
    <property type="entry name" value="VWFA"/>
    <property type="match status" value="1"/>
</dbReference>
<gene>
    <name evidence="2" type="ORF">RM543_10245</name>
</gene>
<proteinExistence type="predicted"/>
<dbReference type="InterPro" id="IPR036465">
    <property type="entry name" value="vWFA_dom_sf"/>
</dbReference>
<feature type="domain" description="VWFA" evidence="1">
    <location>
        <begin position="14"/>
        <end position="191"/>
    </location>
</feature>
<keyword evidence="3" id="KW-1185">Reference proteome</keyword>
<dbReference type="SUPFAM" id="SSF53300">
    <property type="entry name" value="vWA-like"/>
    <property type="match status" value="1"/>
</dbReference>